<dbReference type="EMBL" id="CABVPY010000061">
    <property type="protein sequence ID" value="VWC29502.1"/>
    <property type="molecule type" value="Genomic_DNA"/>
</dbReference>
<name>A0A6P2RB48_BURL3</name>
<evidence type="ECO:0000313" key="2">
    <source>
        <dbReference type="Proteomes" id="UP000494170"/>
    </source>
</evidence>
<reference evidence="1 2" key="1">
    <citation type="submission" date="2019-09" db="EMBL/GenBank/DDBJ databases">
        <authorList>
            <person name="Depoorter E."/>
        </authorList>
    </citation>
    <scope>NUCLEOTIDE SEQUENCE [LARGE SCALE GENOMIC DNA]</scope>
    <source>
        <strain evidence="1">LMG 6863</strain>
    </source>
</reference>
<evidence type="ECO:0000313" key="1">
    <source>
        <dbReference type="EMBL" id="VWC29502.1"/>
    </source>
</evidence>
<accession>A0A6P2RB48</accession>
<dbReference type="Proteomes" id="UP000494170">
    <property type="component" value="Unassembled WGS sequence"/>
</dbReference>
<sequence>MHQALSVQPRARASELTHRMGFGIGMARFACVPSSAIFVTQGLPAPLTATGRAQ</sequence>
<gene>
    <name evidence="1" type="ORF">BLA6863_06328</name>
</gene>
<dbReference type="RefSeq" id="WP_174946041.1">
    <property type="nucleotide sequence ID" value="NZ_CABVPY010000061.1"/>
</dbReference>
<protein>
    <submittedName>
        <fullName evidence="1">Uncharacterized protein</fullName>
    </submittedName>
</protein>
<dbReference type="AlphaFoldDB" id="A0A6P2RB48"/>
<proteinExistence type="predicted"/>
<organism evidence="1 2">
    <name type="scientific">Burkholderia lata (strain ATCC 17760 / DSM 23089 / LMG 22485 / NCIMB 9086 / R18194 / 383)</name>
    <dbReference type="NCBI Taxonomy" id="482957"/>
    <lineage>
        <taxon>Bacteria</taxon>
        <taxon>Pseudomonadati</taxon>
        <taxon>Pseudomonadota</taxon>
        <taxon>Betaproteobacteria</taxon>
        <taxon>Burkholderiales</taxon>
        <taxon>Burkholderiaceae</taxon>
        <taxon>Burkholderia</taxon>
        <taxon>Burkholderia cepacia complex</taxon>
    </lineage>
</organism>